<reference evidence="1" key="1">
    <citation type="submission" date="2014-09" db="EMBL/GenBank/DDBJ databases">
        <authorList>
            <person name="Magalhaes I.L.F."/>
            <person name="Oliveira U."/>
            <person name="Santos F.R."/>
            <person name="Vidigal T.H.D.A."/>
            <person name="Brescovit A.D."/>
            <person name="Santos A.J."/>
        </authorList>
    </citation>
    <scope>NUCLEOTIDE SEQUENCE</scope>
    <source>
        <tissue evidence="1">Shoot tissue taken approximately 20 cm above the soil surface</tissue>
    </source>
</reference>
<dbReference type="AlphaFoldDB" id="A0A0A9G6U8"/>
<accession>A0A0A9G6U8</accession>
<reference evidence="1" key="2">
    <citation type="journal article" date="2015" name="Data Brief">
        <title>Shoot transcriptome of the giant reed, Arundo donax.</title>
        <authorList>
            <person name="Barrero R.A."/>
            <person name="Guerrero F.D."/>
            <person name="Moolhuijzen P."/>
            <person name="Goolsby J.A."/>
            <person name="Tidwell J."/>
            <person name="Bellgard S.E."/>
            <person name="Bellgard M.I."/>
        </authorList>
    </citation>
    <scope>NUCLEOTIDE SEQUENCE</scope>
    <source>
        <tissue evidence="1">Shoot tissue taken approximately 20 cm above the soil surface</tissue>
    </source>
</reference>
<dbReference type="EMBL" id="GBRH01177091">
    <property type="protein sequence ID" value="JAE20805.1"/>
    <property type="molecule type" value="Transcribed_RNA"/>
</dbReference>
<organism evidence="1">
    <name type="scientific">Arundo donax</name>
    <name type="common">Giant reed</name>
    <name type="synonym">Donax arundinaceus</name>
    <dbReference type="NCBI Taxonomy" id="35708"/>
    <lineage>
        <taxon>Eukaryota</taxon>
        <taxon>Viridiplantae</taxon>
        <taxon>Streptophyta</taxon>
        <taxon>Embryophyta</taxon>
        <taxon>Tracheophyta</taxon>
        <taxon>Spermatophyta</taxon>
        <taxon>Magnoliopsida</taxon>
        <taxon>Liliopsida</taxon>
        <taxon>Poales</taxon>
        <taxon>Poaceae</taxon>
        <taxon>PACMAD clade</taxon>
        <taxon>Arundinoideae</taxon>
        <taxon>Arundineae</taxon>
        <taxon>Arundo</taxon>
    </lineage>
</organism>
<protein>
    <submittedName>
        <fullName evidence="1">Uncharacterized protein</fullName>
    </submittedName>
</protein>
<name>A0A0A9G6U8_ARUDO</name>
<proteinExistence type="predicted"/>
<evidence type="ECO:0000313" key="1">
    <source>
        <dbReference type="EMBL" id="JAE20805.1"/>
    </source>
</evidence>
<sequence>MLSTERPDVRETSHSICCLKSFMWSVLGHSDIIVGGCKH</sequence>